<protein>
    <recommendedName>
        <fullName evidence="4">DNA-directed RNA polymerase subunit</fullName>
    </recommendedName>
</protein>
<dbReference type="GO" id="GO:0000428">
    <property type="term" value="C:DNA-directed RNA polymerase complex"/>
    <property type="evidence" value="ECO:0007669"/>
    <property type="project" value="UniProtKB-KW"/>
</dbReference>
<evidence type="ECO:0000256" key="1">
    <source>
        <dbReference type="ARBA" id="ARBA00004123"/>
    </source>
</evidence>
<dbReference type="GO" id="GO:0003727">
    <property type="term" value="F:single-stranded RNA binding"/>
    <property type="evidence" value="ECO:0007669"/>
    <property type="project" value="TreeGrafter"/>
</dbReference>
<dbReference type="GO" id="GO:0003697">
    <property type="term" value="F:single-stranded DNA binding"/>
    <property type="evidence" value="ECO:0007669"/>
    <property type="project" value="TreeGrafter"/>
</dbReference>
<sequence length="182" mass="20898">MYLKAELSWNVVVPAEQVYGERLLLQRSIMLQLLEDFSNRKGNKECGYFLASTVLERIGDGKIRQDSGDVLFPVVFNCITFKPFKGEILCGVVNRVMKYGVFLSCGPTENVFISVRKMGDYHHFRGEKQVFQNDKDSKIEMDVQVRFKVLGAKWIETESQYQVLGTLEGDYLGPIYRGESKF</sequence>
<keyword evidence="6" id="KW-1185">Reference proteome</keyword>
<dbReference type="Gene3D" id="2.40.50.140">
    <property type="entry name" value="Nucleic acid-binding proteins"/>
    <property type="match status" value="1"/>
</dbReference>
<gene>
    <name evidence="5" type="ORF">MKW98_032275</name>
</gene>
<dbReference type="InterPro" id="IPR045113">
    <property type="entry name" value="Rpb7-like"/>
</dbReference>
<dbReference type="InterPro" id="IPR012340">
    <property type="entry name" value="NA-bd_OB-fold"/>
</dbReference>
<dbReference type="Gene3D" id="3.30.1490.120">
    <property type="entry name" value="RNA polymerase Rpb7-like, N-terminal domain"/>
    <property type="match status" value="1"/>
</dbReference>
<proteinExistence type="predicted"/>
<comment type="caution">
    <text evidence="5">The sequence shown here is derived from an EMBL/GenBank/DDBJ whole genome shotgun (WGS) entry which is preliminary data.</text>
</comment>
<keyword evidence="2 4" id="KW-0240">DNA-directed RNA polymerase</keyword>
<evidence type="ECO:0000256" key="4">
    <source>
        <dbReference type="RuleBase" id="RU369086"/>
    </source>
</evidence>
<dbReference type="Proteomes" id="UP001202328">
    <property type="component" value="Unassembled WGS sequence"/>
</dbReference>
<dbReference type="PANTHER" id="PTHR12709">
    <property type="entry name" value="DNA-DIRECTED RNA POLYMERASE II, III"/>
    <property type="match status" value="1"/>
</dbReference>
<evidence type="ECO:0000313" key="5">
    <source>
        <dbReference type="EMBL" id="KAI3903621.1"/>
    </source>
</evidence>
<dbReference type="GO" id="GO:0006352">
    <property type="term" value="P:DNA-templated transcription initiation"/>
    <property type="evidence" value="ECO:0007669"/>
    <property type="project" value="UniProtKB-UniRule"/>
</dbReference>
<name>A0AAD4SES8_9MAGN</name>
<evidence type="ECO:0000256" key="2">
    <source>
        <dbReference type="ARBA" id="ARBA00022478"/>
    </source>
</evidence>
<comment type="subcellular location">
    <subcellularLocation>
        <location evidence="1 4">Nucleus</location>
    </subcellularLocation>
</comment>
<dbReference type="SUPFAM" id="SSF88798">
    <property type="entry name" value="N-terminal, heterodimerisation domain of RBP7 (RpoE)"/>
    <property type="match status" value="1"/>
</dbReference>
<keyword evidence="4" id="KW-0539">Nucleus</keyword>
<dbReference type="EMBL" id="JAJJMB010011222">
    <property type="protein sequence ID" value="KAI3903621.1"/>
    <property type="molecule type" value="Genomic_DNA"/>
</dbReference>
<accession>A0AAD4SES8</accession>
<dbReference type="PANTHER" id="PTHR12709:SF3">
    <property type="entry name" value="DNA-DIRECTED RNA POLYMERASE V SUBUNIT 7"/>
    <property type="match status" value="1"/>
</dbReference>
<reference evidence="5" key="1">
    <citation type="submission" date="2022-04" db="EMBL/GenBank/DDBJ databases">
        <title>A functionally conserved STORR gene fusion in Papaver species that diverged 16.8 million years ago.</title>
        <authorList>
            <person name="Catania T."/>
        </authorList>
    </citation>
    <scope>NUCLEOTIDE SEQUENCE</scope>
    <source>
        <strain evidence="5">S-188037</strain>
    </source>
</reference>
<dbReference type="SUPFAM" id="SSF50249">
    <property type="entry name" value="Nucleic acid-binding proteins"/>
    <property type="match status" value="1"/>
</dbReference>
<dbReference type="GO" id="GO:0005634">
    <property type="term" value="C:nucleus"/>
    <property type="evidence" value="ECO:0007669"/>
    <property type="project" value="UniProtKB-SubCell"/>
</dbReference>
<dbReference type="AlphaFoldDB" id="A0AAD4SES8"/>
<organism evidence="5 6">
    <name type="scientific">Papaver atlanticum</name>
    <dbReference type="NCBI Taxonomy" id="357466"/>
    <lineage>
        <taxon>Eukaryota</taxon>
        <taxon>Viridiplantae</taxon>
        <taxon>Streptophyta</taxon>
        <taxon>Embryophyta</taxon>
        <taxon>Tracheophyta</taxon>
        <taxon>Spermatophyta</taxon>
        <taxon>Magnoliopsida</taxon>
        <taxon>Ranunculales</taxon>
        <taxon>Papaveraceae</taxon>
        <taxon>Papaveroideae</taxon>
        <taxon>Papaver</taxon>
    </lineage>
</organism>
<keyword evidence="3 4" id="KW-0804">Transcription</keyword>
<dbReference type="InterPro" id="IPR036898">
    <property type="entry name" value="RNA_pol_Rpb7-like_N_sf"/>
</dbReference>
<comment type="function">
    <text evidence="4">DNA-dependent RNA polymerase which catalyzes the transcription of DNA into RNA using the four ribonucleoside triphosphates as substrates.</text>
</comment>
<evidence type="ECO:0000256" key="3">
    <source>
        <dbReference type="ARBA" id="ARBA00023163"/>
    </source>
</evidence>
<evidence type="ECO:0000313" key="6">
    <source>
        <dbReference type="Proteomes" id="UP001202328"/>
    </source>
</evidence>
<dbReference type="FunFam" id="2.40.50.140:FF:000043">
    <property type="entry name" value="DNA-directed RNA polymerase II subunit RPB7"/>
    <property type="match status" value="1"/>
</dbReference>